<protein>
    <submittedName>
        <fullName evidence="6">Putative sushi, von Willebrand factor</fullName>
    </submittedName>
</protein>
<dbReference type="EMBL" id="MRZV01000806">
    <property type="protein sequence ID" value="PIK44029.1"/>
    <property type="molecule type" value="Genomic_DNA"/>
</dbReference>
<keyword evidence="2" id="KW-0677">Repeat</keyword>
<dbReference type="PROSITE" id="PS50923">
    <property type="entry name" value="SUSHI"/>
    <property type="match status" value="2"/>
</dbReference>
<evidence type="ECO:0000256" key="2">
    <source>
        <dbReference type="ARBA" id="ARBA00022737"/>
    </source>
</evidence>
<organism evidence="6 7">
    <name type="scientific">Stichopus japonicus</name>
    <name type="common">Sea cucumber</name>
    <dbReference type="NCBI Taxonomy" id="307972"/>
    <lineage>
        <taxon>Eukaryota</taxon>
        <taxon>Metazoa</taxon>
        <taxon>Echinodermata</taxon>
        <taxon>Eleutherozoa</taxon>
        <taxon>Echinozoa</taxon>
        <taxon>Holothuroidea</taxon>
        <taxon>Aspidochirotacea</taxon>
        <taxon>Aspidochirotida</taxon>
        <taxon>Stichopodidae</taxon>
        <taxon>Apostichopus</taxon>
    </lineage>
</organism>
<dbReference type="SMART" id="SM00032">
    <property type="entry name" value="CCP"/>
    <property type="match status" value="4"/>
</dbReference>
<dbReference type="Proteomes" id="UP000230750">
    <property type="component" value="Unassembled WGS sequence"/>
</dbReference>
<dbReference type="Pfam" id="PF00084">
    <property type="entry name" value="Sushi"/>
    <property type="match status" value="2"/>
</dbReference>
<evidence type="ECO:0000259" key="5">
    <source>
        <dbReference type="PROSITE" id="PS50923"/>
    </source>
</evidence>
<keyword evidence="7" id="KW-1185">Reference proteome</keyword>
<keyword evidence="1" id="KW-0732">Signal</keyword>
<proteinExistence type="predicted"/>
<dbReference type="InterPro" id="IPR000436">
    <property type="entry name" value="Sushi_SCR_CCP_dom"/>
</dbReference>
<evidence type="ECO:0000256" key="1">
    <source>
        <dbReference type="ARBA" id="ARBA00022729"/>
    </source>
</evidence>
<evidence type="ECO:0000313" key="6">
    <source>
        <dbReference type="EMBL" id="PIK44029.1"/>
    </source>
</evidence>
<dbReference type="InterPro" id="IPR051277">
    <property type="entry name" value="SEZ6_CSMD_C4BPB_Regulators"/>
</dbReference>
<sequence>MFYNYTACPLLQSPIEGYVTVTPSQHYIDAVARYRCNRDFTLVGNSNRTCQSDKTWSGSEPVCRELSDSAPVLAETHHCSFLAFPTNGVVAYYEERRIEGAIVTYRCDDGYTLIGNKNRTCLRESSWSGSEPYCVVLSCSDMNIRDGNVHHGGANRISREGDEITFSCKEGFQLRYPQRTCTGGRRTALPYCEEGSCNKMDLQNSEWNIDVSIEDGNNADIIHLPGTVAIVTCNEFGFLETPTSGGRKTCSFGEWQGFDTEEFLNGQLVHYDHNNQRTTNPQHGGRRQAVCESGTHFIDGVNVHTSMCWNGQWDHEVPSCVSGKTNNSFFS</sequence>
<feature type="disulfide bond" evidence="4">
    <location>
        <begin position="36"/>
        <end position="63"/>
    </location>
</feature>
<gene>
    <name evidence="6" type="ORF">BSL78_19115</name>
</gene>
<dbReference type="Gene3D" id="2.10.70.10">
    <property type="entry name" value="Complement Module, domain 1"/>
    <property type="match status" value="3"/>
</dbReference>
<dbReference type="OrthoDB" id="406096at2759"/>
<dbReference type="AlphaFoldDB" id="A0A2G8K7V7"/>
<dbReference type="PANTHER" id="PTHR45656:SF4">
    <property type="entry name" value="PROTEIN CBR-CLEC-78"/>
    <property type="match status" value="1"/>
</dbReference>
<name>A0A2G8K7V7_STIJA</name>
<evidence type="ECO:0000313" key="7">
    <source>
        <dbReference type="Proteomes" id="UP000230750"/>
    </source>
</evidence>
<dbReference type="STRING" id="307972.A0A2G8K7V7"/>
<comment type="caution">
    <text evidence="6">The sequence shown here is derived from an EMBL/GenBank/DDBJ whole genome shotgun (WGS) entry which is preliminary data.</text>
</comment>
<evidence type="ECO:0000256" key="3">
    <source>
        <dbReference type="ARBA" id="ARBA00023157"/>
    </source>
</evidence>
<dbReference type="CDD" id="cd00033">
    <property type="entry name" value="CCP"/>
    <property type="match status" value="2"/>
</dbReference>
<accession>A0A2G8K7V7</accession>
<feature type="disulfide bond" evidence="4">
    <location>
        <begin position="107"/>
        <end position="134"/>
    </location>
</feature>
<evidence type="ECO:0000256" key="4">
    <source>
        <dbReference type="PROSITE-ProRule" id="PRU00302"/>
    </source>
</evidence>
<keyword evidence="4" id="KW-0768">Sushi</keyword>
<feature type="domain" description="Sushi" evidence="5">
    <location>
        <begin position="77"/>
        <end position="136"/>
    </location>
</feature>
<comment type="caution">
    <text evidence="4">Lacks conserved residue(s) required for the propagation of feature annotation.</text>
</comment>
<reference evidence="6 7" key="1">
    <citation type="journal article" date="2017" name="PLoS Biol.">
        <title>The sea cucumber genome provides insights into morphological evolution and visceral regeneration.</title>
        <authorList>
            <person name="Zhang X."/>
            <person name="Sun L."/>
            <person name="Yuan J."/>
            <person name="Sun Y."/>
            <person name="Gao Y."/>
            <person name="Zhang L."/>
            <person name="Li S."/>
            <person name="Dai H."/>
            <person name="Hamel J.F."/>
            <person name="Liu C."/>
            <person name="Yu Y."/>
            <person name="Liu S."/>
            <person name="Lin W."/>
            <person name="Guo K."/>
            <person name="Jin S."/>
            <person name="Xu P."/>
            <person name="Storey K.B."/>
            <person name="Huan P."/>
            <person name="Zhang T."/>
            <person name="Zhou Y."/>
            <person name="Zhang J."/>
            <person name="Lin C."/>
            <person name="Li X."/>
            <person name="Xing L."/>
            <person name="Huo D."/>
            <person name="Sun M."/>
            <person name="Wang L."/>
            <person name="Mercier A."/>
            <person name="Li F."/>
            <person name="Yang H."/>
            <person name="Xiang J."/>
        </authorList>
    </citation>
    <scope>NUCLEOTIDE SEQUENCE [LARGE SCALE GENOMIC DNA]</scope>
    <source>
        <strain evidence="6">Shaxun</strain>
        <tissue evidence="6">Muscle</tissue>
    </source>
</reference>
<keyword evidence="3 4" id="KW-1015">Disulfide bond</keyword>
<dbReference type="InterPro" id="IPR035976">
    <property type="entry name" value="Sushi/SCR/CCP_sf"/>
</dbReference>
<dbReference type="SUPFAM" id="SSF57535">
    <property type="entry name" value="Complement control module/SCR domain"/>
    <property type="match status" value="3"/>
</dbReference>
<dbReference type="PANTHER" id="PTHR45656">
    <property type="entry name" value="PROTEIN CBR-CLEC-78"/>
    <property type="match status" value="1"/>
</dbReference>
<feature type="domain" description="Sushi" evidence="5">
    <location>
        <begin position="6"/>
        <end position="65"/>
    </location>
</feature>